<gene>
    <name evidence="12" type="ORF">AWRI4620_LOCUS9131</name>
</gene>
<dbReference type="GO" id="GO:0006265">
    <property type="term" value="P:DNA topological change"/>
    <property type="evidence" value="ECO:0007669"/>
    <property type="project" value="InterPro"/>
</dbReference>
<dbReference type="GO" id="GO:0005524">
    <property type="term" value="F:ATP binding"/>
    <property type="evidence" value="ECO:0007669"/>
    <property type="project" value="UniProtKB-KW"/>
</dbReference>
<dbReference type="Gene3D" id="1.10.268.10">
    <property type="entry name" value="Topoisomerase, domain 3"/>
    <property type="match status" value="1"/>
</dbReference>
<dbReference type="InterPro" id="IPR013760">
    <property type="entry name" value="Topo_IIA-like_dom_sf"/>
</dbReference>
<evidence type="ECO:0000256" key="4">
    <source>
        <dbReference type="ARBA" id="ARBA00012895"/>
    </source>
</evidence>
<dbReference type="InterPro" id="IPR013757">
    <property type="entry name" value="Topo_IIA_A_a_sf"/>
</dbReference>
<evidence type="ECO:0000313" key="12">
    <source>
        <dbReference type="EMBL" id="CAD0114876.1"/>
    </source>
</evidence>
<dbReference type="SUPFAM" id="SSF56719">
    <property type="entry name" value="Type II DNA topoisomerase"/>
    <property type="match status" value="1"/>
</dbReference>
<feature type="domain" description="Topo IIA-type catalytic" evidence="11">
    <location>
        <begin position="20"/>
        <end position="459"/>
    </location>
</feature>
<evidence type="ECO:0000256" key="7">
    <source>
        <dbReference type="ARBA" id="ARBA00023029"/>
    </source>
</evidence>
<evidence type="ECO:0000313" key="13">
    <source>
        <dbReference type="Proteomes" id="UP000745764"/>
    </source>
</evidence>
<dbReference type="Proteomes" id="UP000745764">
    <property type="component" value="Unassembled WGS sequence"/>
</dbReference>
<dbReference type="GO" id="GO:0000712">
    <property type="term" value="P:resolution of meiotic recombination intermediates"/>
    <property type="evidence" value="ECO:0007669"/>
    <property type="project" value="TreeGrafter"/>
</dbReference>
<dbReference type="GO" id="GO:0005634">
    <property type="term" value="C:nucleus"/>
    <property type="evidence" value="ECO:0007669"/>
    <property type="project" value="TreeGrafter"/>
</dbReference>
<accession>A0A9N8PW56</accession>
<dbReference type="GO" id="GO:0000819">
    <property type="term" value="P:sister chromatid segregation"/>
    <property type="evidence" value="ECO:0007669"/>
    <property type="project" value="TreeGrafter"/>
</dbReference>
<comment type="caution">
    <text evidence="12">The sequence shown here is derived from an EMBL/GenBank/DDBJ whole genome shotgun (WGS) entry which is preliminary data.</text>
</comment>
<keyword evidence="7" id="KW-0799">Topoisomerase</keyword>
<proteinExistence type="inferred from homology"/>
<evidence type="ECO:0000256" key="5">
    <source>
        <dbReference type="ARBA" id="ARBA00022741"/>
    </source>
</evidence>
<evidence type="ECO:0000256" key="1">
    <source>
        <dbReference type="ARBA" id="ARBA00000185"/>
    </source>
</evidence>
<dbReference type="OrthoDB" id="276498at2759"/>
<dbReference type="Pfam" id="PF00521">
    <property type="entry name" value="DNA_topoisoIV"/>
    <property type="match status" value="1"/>
</dbReference>
<keyword evidence="5" id="KW-0547">Nucleotide-binding</keyword>
<dbReference type="GO" id="GO:0003677">
    <property type="term" value="F:DNA binding"/>
    <property type="evidence" value="ECO:0007669"/>
    <property type="project" value="UniProtKB-UniRule"/>
</dbReference>
<sequence>MESVNKEQLTISETHPWRVIPSLIDGLVPLQRKVLHTLLQQKSRREIKVDQLAGSVTALFTRNVDHQEIEESIIKLAQSFVGANNINYLEPLGWFGSRRQGGKDAAKGRFIYTKLSDLTCVVFSAQDESILIRRLRKNKPGEPRTYVPALPTILVNGYNASGHDWQTCIPPYNPKDIIQNLRRRVRGNSKSDMQPMKPWFRSWTGQVENVNQTHYSMAGKTERISENVVEVTELPPRLWTQDFKSQLDKLASEPSPTVKTYTEHPATRGVRFVIELEDSHKDATIQRSLEARLGLHKIITTDNLVALDASGQVQKYATDLDILEDFFLSRFRSYERKRYLQFSTMRQDLTKWTDQSRFVKLLLGGDINIAEDRDILVANLIQHGLIPVENYDNIFVTKKRKRDVDCKPTVLGYEHLFDMTVASMMPGPMHELELLITSKKEEIAELEQKSVEDMWEADLDAIEEAWNQQLEFDRTHPHPICKRCRGLGCAP</sequence>
<dbReference type="EC" id="5.6.2.2" evidence="4"/>
<dbReference type="PRINTS" id="PR01158">
    <property type="entry name" value="TOPISMRASEII"/>
</dbReference>
<dbReference type="InterPro" id="IPR013758">
    <property type="entry name" value="Topo_IIA_A/C_ab"/>
</dbReference>
<keyword evidence="8 10" id="KW-0238">DNA-binding</keyword>
<dbReference type="Gene3D" id="3.90.199.10">
    <property type="entry name" value="Topoisomerase II, domain 5"/>
    <property type="match status" value="1"/>
</dbReference>
<dbReference type="SMART" id="SM00434">
    <property type="entry name" value="TOP4c"/>
    <property type="match status" value="1"/>
</dbReference>
<evidence type="ECO:0000256" key="2">
    <source>
        <dbReference type="ARBA" id="ARBA00001946"/>
    </source>
</evidence>
<comment type="caution">
    <text evidence="10">Lacks conserved residue(s) required for the propagation of feature annotation.</text>
</comment>
<dbReference type="InterPro" id="IPR002205">
    <property type="entry name" value="Topo_IIA_dom_A"/>
</dbReference>
<dbReference type="PANTHER" id="PTHR10169:SF38">
    <property type="entry name" value="DNA TOPOISOMERASE 2"/>
    <property type="match status" value="1"/>
</dbReference>
<dbReference type="InterPro" id="IPR001154">
    <property type="entry name" value="TopoII_euk"/>
</dbReference>
<reference evidence="12" key="1">
    <citation type="submission" date="2020-06" db="EMBL/GenBank/DDBJ databases">
        <authorList>
            <person name="Onetto C."/>
        </authorList>
    </citation>
    <scope>NUCLEOTIDE SEQUENCE</scope>
</reference>
<name>A0A9N8PW56_9PEZI</name>
<evidence type="ECO:0000256" key="6">
    <source>
        <dbReference type="ARBA" id="ARBA00022840"/>
    </source>
</evidence>
<dbReference type="InterPro" id="IPR050634">
    <property type="entry name" value="DNA_Topoisomerase_II"/>
</dbReference>
<dbReference type="EMBL" id="CAINUL010000018">
    <property type="protein sequence ID" value="CAD0114876.1"/>
    <property type="molecule type" value="Genomic_DNA"/>
</dbReference>
<keyword evidence="13" id="KW-1185">Reference proteome</keyword>
<comment type="cofactor">
    <cofactor evidence="2">
        <name>Mg(2+)</name>
        <dbReference type="ChEBI" id="CHEBI:18420"/>
    </cofactor>
</comment>
<evidence type="ECO:0000259" key="11">
    <source>
        <dbReference type="PROSITE" id="PS52040"/>
    </source>
</evidence>
<comment type="catalytic activity">
    <reaction evidence="1">
        <text>ATP-dependent breakage, passage and rejoining of double-stranded DNA.</text>
        <dbReference type="EC" id="5.6.2.2"/>
    </reaction>
</comment>
<comment type="similarity">
    <text evidence="3">Belongs to the type II topoisomerase family.</text>
</comment>
<dbReference type="PROSITE" id="PS52040">
    <property type="entry name" value="TOPO_IIA"/>
    <property type="match status" value="1"/>
</dbReference>
<dbReference type="AlphaFoldDB" id="A0A9N8PW56"/>
<dbReference type="Gene3D" id="3.30.1360.40">
    <property type="match status" value="1"/>
</dbReference>
<evidence type="ECO:0000256" key="3">
    <source>
        <dbReference type="ARBA" id="ARBA00011080"/>
    </source>
</evidence>
<evidence type="ECO:0000256" key="10">
    <source>
        <dbReference type="PROSITE-ProRule" id="PRU01384"/>
    </source>
</evidence>
<protein>
    <recommendedName>
        <fullName evidence="4">DNA topoisomerase (ATP-hydrolyzing)</fullName>
        <ecNumber evidence="4">5.6.2.2</ecNumber>
    </recommendedName>
</protein>
<keyword evidence="9" id="KW-0413">Isomerase</keyword>
<keyword evidence="6" id="KW-0067">ATP-binding</keyword>
<dbReference type="PANTHER" id="PTHR10169">
    <property type="entry name" value="DNA TOPOISOMERASE/GYRASE"/>
    <property type="match status" value="1"/>
</dbReference>
<evidence type="ECO:0000256" key="9">
    <source>
        <dbReference type="ARBA" id="ARBA00023235"/>
    </source>
</evidence>
<organism evidence="12 13">
    <name type="scientific">Aureobasidium uvarum</name>
    <dbReference type="NCBI Taxonomy" id="2773716"/>
    <lineage>
        <taxon>Eukaryota</taxon>
        <taxon>Fungi</taxon>
        <taxon>Dikarya</taxon>
        <taxon>Ascomycota</taxon>
        <taxon>Pezizomycotina</taxon>
        <taxon>Dothideomycetes</taxon>
        <taxon>Dothideomycetidae</taxon>
        <taxon>Dothideales</taxon>
        <taxon>Saccotheciaceae</taxon>
        <taxon>Aureobasidium</taxon>
    </lineage>
</organism>
<evidence type="ECO:0000256" key="8">
    <source>
        <dbReference type="ARBA" id="ARBA00023125"/>
    </source>
</evidence>
<dbReference type="GO" id="GO:0003918">
    <property type="term" value="F:DNA topoisomerase type II (double strand cut, ATP-hydrolyzing) activity"/>
    <property type="evidence" value="ECO:0007669"/>
    <property type="project" value="UniProtKB-EC"/>
</dbReference>